<dbReference type="AlphaFoldDB" id="A0A4C1ZXV8"/>
<organism evidence="1 2">
    <name type="scientific">Eumeta variegata</name>
    <name type="common">Bagworm moth</name>
    <name type="synonym">Eumeta japonica</name>
    <dbReference type="NCBI Taxonomy" id="151549"/>
    <lineage>
        <taxon>Eukaryota</taxon>
        <taxon>Metazoa</taxon>
        <taxon>Ecdysozoa</taxon>
        <taxon>Arthropoda</taxon>
        <taxon>Hexapoda</taxon>
        <taxon>Insecta</taxon>
        <taxon>Pterygota</taxon>
        <taxon>Neoptera</taxon>
        <taxon>Endopterygota</taxon>
        <taxon>Lepidoptera</taxon>
        <taxon>Glossata</taxon>
        <taxon>Ditrysia</taxon>
        <taxon>Tineoidea</taxon>
        <taxon>Psychidae</taxon>
        <taxon>Oiketicinae</taxon>
        <taxon>Eumeta</taxon>
    </lineage>
</organism>
<comment type="caution">
    <text evidence="1">The sequence shown here is derived from an EMBL/GenBank/DDBJ whole genome shotgun (WGS) entry which is preliminary data.</text>
</comment>
<evidence type="ECO:0000313" key="1">
    <source>
        <dbReference type="EMBL" id="GBP92342.1"/>
    </source>
</evidence>
<evidence type="ECO:0000313" key="2">
    <source>
        <dbReference type="Proteomes" id="UP000299102"/>
    </source>
</evidence>
<reference evidence="1 2" key="1">
    <citation type="journal article" date="2019" name="Commun. Biol.">
        <title>The bagworm genome reveals a unique fibroin gene that provides high tensile strength.</title>
        <authorList>
            <person name="Kono N."/>
            <person name="Nakamura H."/>
            <person name="Ohtoshi R."/>
            <person name="Tomita M."/>
            <person name="Numata K."/>
            <person name="Arakawa K."/>
        </authorList>
    </citation>
    <scope>NUCLEOTIDE SEQUENCE [LARGE SCALE GENOMIC DNA]</scope>
</reference>
<sequence length="189" mass="21271">MQKITHTRTSGVLKLQTDALLATSLDLQLVVRGPPTTAKKYMVIAVQGHSKPQKNHQCIFGLSEKNMHFSWKSTCRSPLGIPPMVSHAKAIIYMAGTWQKITDETCDSRMPAMKIVLIVSWASETSTKNRRGNEVDKLFRALAIIYPIEHVHRCSFLRQANGSNWPDIIGSLTIRDVRRLMRPGGKSLY</sequence>
<protein>
    <submittedName>
        <fullName evidence="1">Uncharacterized protein</fullName>
    </submittedName>
</protein>
<dbReference type="EMBL" id="BGZK01002265">
    <property type="protein sequence ID" value="GBP92342.1"/>
    <property type="molecule type" value="Genomic_DNA"/>
</dbReference>
<accession>A0A4C1ZXV8</accession>
<proteinExistence type="predicted"/>
<keyword evidence="2" id="KW-1185">Reference proteome</keyword>
<dbReference type="Proteomes" id="UP000299102">
    <property type="component" value="Unassembled WGS sequence"/>
</dbReference>
<gene>
    <name evidence="1" type="ORF">EVAR_63365_1</name>
</gene>
<name>A0A4C1ZXV8_EUMVA</name>